<keyword evidence="2" id="KW-1185">Reference proteome</keyword>
<dbReference type="EMBL" id="BGZK01000130">
    <property type="protein sequence ID" value="GBP21554.1"/>
    <property type="molecule type" value="Genomic_DNA"/>
</dbReference>
<dbReference type="OrthoDB" id="7487383at2759"/>
<evidence type="ECO:0000313" key="2">
    <source>
        <dbReference type="Proteomes" id="UP000299102"/>
    </source>
</evidence>
<accession>A0A4C1U6H0</accession>
<sequence length="106" mass="12083">MAIVIDSGKVVALSELNTIAARRRASAYPTPEYRSRAHALQREVKERVKEFRNNKWSDFLEEISPSHIAFWFVAKALKSDGYVATPALKKPDNTYAVDDREKQNVC</sequence>
<dbReference type="Proteomes" id="UP000299102">
    <property type="component" value="Unassembled WGS sequence"/>
</dbReference>
<organism evidence="1 2">
    <name type="scientific">Eumeta variegata</name>
    <name type="common">Bagworm moth</name>
    <name type="synonym">Eumeta japonica</name>
    <dbReference type="NCBI Taxonomy" id="151549"/>
    <lineage>
        <taxon>Eukaryota</taxon>
        <taxon>Metazoa</taxon>
        <taxon>Ecdysozoa</taxon>
        <taxon>Arthropoda</taxon>
        <taxon>Hexapoda</taxon>
        <taxon>Insecta</taxon>
        <taxon>Pterygota</taxon>
        <taxon>Neoptera</taxon>
        <taxon>Endopterygota</taxon>
        <taxon>Lepidoptera</taxon>
        <taxon>Glossata</taxon>
        <taxon>Ditrysia</taxon>
        <taxon>Tineoidea</taxon>
        <taxon>Psychidae</taxon>
        <taxon>Oiketicinae</taxon>
        <taxon>Eumeta</taxon>
    </lineage>
</organism>
<gene>
    <name evidence="1" type="ORF">EVAR_9737_1</name>
</gene>
<comment type="caution">
    <text evidence="1">The sequence shown here is derived from an EMBL/GenBank/DDBJ whole genome shotgun (WGS) entry which is preliminary data.</text>
</comment>
<dbReference type="AlphaFoldDB" id="A0A4C1U6H0"/>
<reference evidence="1 2" key="1">
    <citation type="journal article" date="2019" name="Commun. Biol.">
        <title>The bagworm genome reveals a unique fibroin gene that provides high tensile strength.</title>
        <authorList>
            <person name="Kono N."/>
            <person name="Nakamura H."/>
            <person name="Ohtoshi R."/>
            <person name="Tomita M."/>
            <person name="Numata K."/>
            <person name="Arakawa K."/>
        </authorList>
    </citation>
    <scope>NUCLEOTIDE SEQUENCE [LARGE SCALE GENOMIC DNA]</scope>
</reference>
<proteinExistence type="predicted"/>
<evidence type="ECO:0000313" key="1">
    <source>
        <dbReference type="EMBL" id="GBP21554.1"/>
    </source>
</evidence>
<protein>
    <submittedName>
        <fullName evidence="1">Uncharacterized protein</fullName>
    </submittedName>
</protein>
<name>A0A4C1U6H0_EUMVA</name>